<dbReference type="PANTHER" id="PTHR14742:SF0">
    <property type="entry name" value="RIBONUCLEASE P PROTEIN SUBUNIT P21"/>
    <property type="match status" value="1"/>
</dbReference>
<feature type="compositionally biased region" description="Low complexity" evidence="5">
    <location>
        <begin position="216"/>
        <end position="235"/>
    </location>
</feature>
<evidence type="ECO:0000313" key="7">
    <source>
        <dbReference type="Proteomes" id="UP000307440"/>
    </source>
</evidence>
<accession>A0A5C3KNM5</accession>
<dbReference type="GO" id="GO:0046872">
    <property type="term" value="F:metal ion binding"/>
    <property type="evidence" value="ECO:0007669"/>
    <property type="project" value="UniProtKB-KW"/>
</dbReference>
<evidence type="ECO:0008006" key="8">
    <source>
        <dbReference type="Google" id="ProtNLM"/>
    </source>
</evidence>
<evidence type="ECO:0000256" key="4">
    <source>
        <dbReference type="ARBA" id="ARBA00038402"/>
    </source>
</evidence>
<keyword evidence="2" id="KW-0479">Metal-binding</keyword>
<reference evidence="6 7" key="1">
    <citation type="journal article" date="2019" name="Nat. Ecol. Evol.">
        <title>Megaphylogeny resolves global patterns of mushroom evolution.</title>
        <authorList>
            <person name="Varga T."/>
            <person name="Krizsan K."/>
            <person name="Foldi C."/>
            <person name="Dima B."/>
            <person name="Sanchez-Garcia M."/>
            <person name="Sanchez-Ramirez S."/>
            <person name="Szollosi G.J."/>
            <person name="Szarkandi J.G."/>
            <person name="Papp V."/>
            <person name="Albert L."/>
            <person name="Andreopoulos W."/>
            <person name="Angelini C."/>
            <person name="Antonin V."/>
            <person name="Barry K.W."/>
            <person name="Bougher N.L."/>
            <person name="Buchanan P."/>
            <person name="Buyck B."/>
            <person name="Bense V."/>
            <person name="Catcheside P."/>
            <person name="Chovatia M."/>
            <person name="Cooper J."/>
            <person name="Damon W."/>
            <person name="Desjardin D."/>
            <person name="Finy P."/>
            <person name="Geml J."/>
            <person name="Haridas S."/>
            <person name="Hughes K."/>
            <person name="Justo A."/>
            <person name="Karasinski D."/>
            <person name="Kautmanova I."/>
            <person name="Kiss B."/>
            <person name="Kocsube S."/>
            <person name="Kotiranta H."/>
            <person name="LaButti K.M."/>
            <person name="Lechner B.E."/>
            <person name="Liimatainen K."/>
            <person name="Lipzen A."/>
            <person name="Lukacs Z."/>
            <person name="Mihaltcheva S."/>
            <person name="Morgado L.N."/>
            <person name="Niskanen T."/>
            <person name="Noordeloos M.E."/>
            <person name="Ohm R.A."/>
            <person name="Ortiz-Santana B."/>
            <person name="Ovrebo C."/>
            <person name="Racz N."/>
            <person name="Riley R."/>
            <person name="Savchenko A."/>
            <person name="Shiryaev A."/>
            <person name="Soop K."/>
            <person name="Spirin V."/>
            <person name="Szebenyi C."/>
            <person name="Tomsovsky M."/>
            <person name="Tulloss R.E."/>
            <person name="Uehling J."/>
            <person name="Grigoriev I.V."/>
            <person name="Vagvolgyi C."/>
            <person name="Papp T."/>
            <person name="Martin F.M."/>
            <person name="Miettinen O."/>
            <person name="Hibbett D.S."/>
            <person name="Nagy L.G."/>
        </authorList>
    </citation>
    <scope>NUCLEOTIDE SEQUENCE [LARGE SCALE GENOMIC DNA]</scope>
    <source>
        <strain evidence="6 7">CBS 121175</strain>
    </source>
</reference>
<evidence type="ECO:0000256" key="1">
    <source>
        <dbReference type="ARBA" id="ARBA00022694"/>
    </source>
</evidence>
<dbReference type="GO" id="GO:0008033">
    <property type="term" value="P:tRNA processing"/>
    <property type="evidence" value="ECO:0007669"/>
    <property type="project" value="UniProtKB-KW"/>
</dbReference>
<protein>
    <recommendedName>
        <fullName evidence="8">Rpr2-domain-containing protein</fullName>
    </recommendedName>
</protein>
<proteinExistence type="inferred from homology"/>
<dbReference type="Gene3D" id="6.20.50.20">
    <property type="match status" value="1"/>
</dbReference>
<gene>
    <name evidence="6" type="ORF">FA15DRAFT_62316</name>
</gene>
<dbReference type="PANTHER" id="PTHR14742">
    <property type="entry name" value="RIBONUCLEASE P SUBUNIT P21"/>
    <property type="match status" value="1"/>
</dbReference>
<keyword evidence="3" id="KW-0862">Zinc</keyword>
<evidence type="ECO:0000313" key="6">
    <source>
        <dbReference type="EMBL" id="TFK21892.1"/>
    </source>
</evidence>
<dbReference type="Proteomes" id="UP000307440">
    <property type="component" value="Unassembled WGS sequence"/>
</dbReference>
<sequence>MAKAKTDSKKEKEVMPNANNVPNREILQRLNFMYQAGVCLGSLGAGEGSRALSVPLAGVVLDDSAAAAEKNGGKGRRGKGKRNRKAKVTVKKGLNDLSVLYSKSMQEVGAKTTVKMDPGMKRALCGGCGAALVLGVSASCRVRKLPSHGRAVIYRCLGCGSAKRVPAPPSPTFVLPRASSGENVDSDSDIAERPAAAVQEKVALDPDVVMSDSTAGGRVPASSSPSGSTPVVVVGKEGGGKRARPPRVPPLFARLDAGHVVFCGGEKVVDESCGLVS</sequence>
<dbReference type="AlphaFoldDB" id="A0A5C3KNM5"/>
<feature type="region of interest" description="Disordered" evidence="5">
    <location>
        <begin position="211"/>
        <end position="245"/>
    </location>
</feature>
<evidence type="ECO:0000256" key="3">
    <source>
        <dbReference type="ARBA" id="ARBA00022833"/>
    </source>
</evidence>
<keyword evidence="7" id="KW-1185">Reference proteome</keyword>
<evidence type="ECO:0000256" key="5">
    <source>
        <dbReference type="SAM" id="MobiDB-lite"/>
    </source>
</evidence>
<dbReference type="STRING" id="230819.A0A5C3KNM5"/>
<comment type="similarity">
    <text evidence="4">Belongs to the eukaryotic/archaeal RNase P protein component 4 family.</text>
</comment>
<dbReference type="Pfam" id="PF04032">
    <property type="entry name" value="Rpr2"/>
    <property type="match status" value="1"/>
</dbReference>
<organism evidence="6 7">
    <name type="scientific">Coprinopsis marcescibilis</name>
    <name type="common">Agaric fungus</name>
    <name type="synonym">Psathyrella marcescibilis</name>
    <dbReference type="NCBI Taxonomy" id="230819"/>
    <lineage>
        <taxon>Eukaryota</taxon>
        <taxon>Fungi</taxon>
        <taxon>Dikarya</taxon>
        <taxon>Basidiomycota</taxon>
        <taxon>Agaricomycotina</taxon>
        <taxon>Agaricomycetes</taxon>
        <taxon>Agaricomycetidae</taxon>
        <taxon>Agaricales</taxon>
        <taxon>Agaricineae</taxon>
        <taxon>Psathyrellaceae</taxon>
        <taxon>Coprinopsis</taxon>
    </lineage>
</organism>
<dbReference type="InterPro" id="IPR007175">
    <property type="entry name" value="Rpr2/Snm1/Rpp21"/>
</dbReference>
<dbReference type="GO" id="GO:0005655">
    <property type="term" value="C:nucleolar ribonuclease P complex"/>
    <property type="evidence" value="ECO:0007669"/>
    <property type="project" value="TreeGrafter"/>
</dbReference>
<evidence type="ECO:0000256" key="2">
    <source>
        <dbReference type="ARBA" id="ARBA00022723"/>
    </source>
</evidence>
<keyword evidence="1" id="KW-0819">tRNA processing</keyword>
<dbReference type="EMBL" id="ML210255">
    <property type="protein sequence ID" value="TFK21892.1"/>
    <property type="molecule type" value="Genomic_DNA"/>
</dbReference>
<name>A0A5C3KNM5_COPMA</name>
<dbReference type="OrthoDB" id="128536at2759"/>